<dbReference type="SMART" id="SM00822">
    <property type="entry name" value="PKS_KR"/>
    <property type="match status" value="1"/>
</dbReference>
<dbReference type="PRINTS" id="PR00080">
    <property type="entry name" value="SDRFAMILY"/>
</dbReference>
<dbReference type="RefSeq" id="WP_013018260.1">
    <property type="nucleotide sequence ID" value="NC_013947.1"/>
</dbReference>
<dbReference type="InterPro" id="IPR057326">
    <property type="entry name" value="KR_dom"/>
</dbReference>
<dbReference type="PRINTS" id="PR00081">
    <property type="entry name" value="GDHRDH"/>
</dbReference>
<comment type="similarity">
    <text evidence="1">Belongs to the short-chain dehydrogenases/reductases (SDR) family.</text>
</comment>
<protein>
    <submittedName>
        <fullName evidence="3">Short-chain dehydrogenase/reductase SDR</fullName>
    </submittedName>
</protein>
<dbReference type="InterPro" id="IPR002347">
    <property type="entry name" value="SDR_fam"/>
</dbReference>
<dbReference type="AlphaFoldDB" id="D3QAA6"/>
<dbReference type="FunFam" id="3.40.50.720:FF:000338">
    <property type="entry name" value="3-oxoacyl-ACP reductase FabG"/>
    <property type="match status" value="1"/>
</dbReference>
<evidence type="ECO:0000256" key="1">
    <source>
        <dbReference type="ARBA" id="ARBA00006484"/>
    </source>
</evidence>
<reference evidence="3 4" key="1">
    <citation type="journal article" date="2009" name="Stand. Genomic Sci.">
        <title>Complete genome sequence of Stackebrandtia nassauensis type strain (LLR-40K-21).</title>
        <authorList>
            <person name="Munk C."/>
            <person name="Lapidus A."/>
            <person name="Copeland A."/>
            <person name="Jando M."/>
            <person name="Mayilraj S."/>
            <person name="Glavina Del Rio T."/>
            <person name="Nolan M."/>
            <person name="Chen F."/>
            <person name="Lucas S."/>
            <person name="Tice H."/>
            <person name="Cheng J.F."/>
            <person name="Han C."/>
            <person name="Detter J.C."/>
            <person name="Bruce D."/>
            <person name="Goodwin L."/>
            <person name="Chain P."/>
            <person name="Pitluck S."/>
            <person name="Goker M."/>
            <person name="Ovchinikova G."/>
            <person name="Pati A."/>
            <person name="Ivanova N."/>
            <person name="Mavromatis K."/>
            <person name="Chen A."/>
            <person name="Palaniappan K."/>
            <person name="Land M."/>
            <person name="Hauser L."/>
            <person name="Chang Y.J."/>
            <person name="Jeffries C.D."/>
            <person name="Bristow J."/>
            <person name="Eisen J.A."/>
            <person name="Markowitz V."/>
            <person name="Hugenholtz P."/>
            <person name="Kyrpides N.C."/>
            <person name="Klenk H.P."/>
        </authorList>
    </citation>
    <scope>NUCLEOTIDE SEQUENCE [LARGE SCALE GENOMIC DNA]</scope>
    <source>
        <strain evidence="4">DSM 44728 / CIP 108903 / NRRL B-16338 / NBRC 102104 / LLR-40K-21</strain>
    </source>
</reference>
<dbReference type="HOGENOM" id="CLU_047208_0_0_11"/>
<dbReference type="KEGG" id="sna:Snas_3018"/>
<dbReference type="OrthoDB" id="9808187at2"/>
<proteinExistence type="inferred from homology"/>
<gene>
    <name evidence="3" type="ordered locus">Snas_3018</name>
</gene>
<dbReference type="EMBL" id="CP001778">
    <property type="protein sequence ID" value="ADD42689.1"/>
    <property type="molecule type" value="Genomic_DNA"/>
</dbReference>
<sequence length="445" mass="46242">MPDRYRNFANSAVGRQLVRRLGLPRPSPLRRQRPDAPALPGPVLLGGHDVAELEHVLAKRLSAEVHTAETKASAEARYAGLVFDASDLTTIAGLSELYAFFHDRLERLASCGRVLVLGAIPDETGDPEAAATQAALEGFTRSLGKELRAGGTAQLLRLAPGARDGLDATLRFFLSYRSAFVSGQVVTVAATEPGEVPDPARPLDGKVALVTGAARGIGAVTARTLADQGATVVCLDVPEAGEKLATVAGDIGGSALQLNLATDDAPSTLSRWLEERHGGVDIVVHNAGITRDKTLARMDAKRWDSVLGVNLAAPHRVTADLLDRGVLRDGGRVVVLSSVSGIGGNRGQTNYAASKAGLIGLVRALAPGLAERGITANAVAPGFIETRMTAAMPVMEREAGRRLSSLAQGGLPVDVAETIAWLAHPGSAGVTGNVVRVCGQSFLGA</sequence>
<organism evidence="3 4">
    <name type="scientific">Stackebrandtia nassauensis (strain DSM 44728 / CIP 108903 / NRRL B-16338 / NBRC 102104 / LLR-40K-21)</name>
    <dbReference type="NCBI Taxonomy" id="446470"/>
    <lineage>
        <taxon>Bacteria</taxon>
        <taxon>Bacillati</taxon>
        <taxon>Actinomycetota</taxon>
        <taxon>Actinomycetes</taxon>
        <taxon>Glycomycetales</taxon>
        <taxon>Glycomycetaceae</taxon>
        <taxon>Stackebrandtia</taxon>
    </lineage>
</organism>
<dbReference type="Pfam" id="PF13561">
    <property type="entry name" value="adh_short_C2"/>
    <property type="match status" value="1"/>
</dbReference>
<dbReference type="PANTHER" id="PTHR42760:SF78">
    <property type="entry name" value="3-OXOACYL-[ACYL-CARRIER-PROTEIN] REDUCTASE [NADH]"/>
    <property type="match status" value="1"/>
</dbReference>
<dbReference type="GO" id="GO:0016616">
    <property type="term" value="F:oxidoreductase activity, acting on the CH-OH group of donors, NAD or NADP as acceptor"/>
    <property type="evidence" value="ECO:0007669"/>
    <property type="project" value="TreeGrafter"/>
</dbReference>
<evidence type="ECO:0000313" key="4">
    <source>
        <dbReference type="Proteomes" id="UP000000844"/>
    </source>
</evidence>
<dbReference type="PROSITE" id="PS00061">
    <property type="entry name" value="ADH_SHORT"/>
    <property type="match status" value="1"/>
</dbReference>
<dbReference type="Proteomes" id="UP000000844">
    <property type="component" value="Chromosome"/>
</dbReference>
<dbReference type="InterPro" id="IPR020904">
    <property type="entry name" value="Sc_DH/Rdtase_CS"/>
</dbReference>
<dbReference type="STRING" id="446470.Snas_3018"/>
<dbReference type="SUPFAM" id="SSF51735">
    <property type="entry name" value="NAD(P)-binding Rossmann-fold domains"/>
    <property type="match status" value="1"/>
</dbReference>
<dbReference type="PANTHER" id="PTHR42760">
    <property type="entry name" value="SHORT-CHAIN DEHYDROGENASES/REDUCTASES FAMILY MEMBER"/>
    <property type="match status" value="1"/>
</dbReference>
<evidence type="ECO:0000313" key="3">
    <source>
        <dbReference type="EMBL" id="ADD42689.1"/>
    </source>
</evidence>
<accession>D3QAA6</accession>
<dbReference type="InterPro" id="IPR036291">
    <property type="entry name" value="NAD(P)-bd_dom_sf"/>
</dbReference>
<evidence type="ECO:0000259" key="2">
    <source>
        <dbReference type="SMART" id="SM00822"/>
    </source>
</evidence>
<dbReference type="NCBIfam" id="NF006110">
    <property type="entry name" value="PRK08261.1"/>
    <property type="match status" value="1"/>
</dbReference>
<name>D3QAA6_STANL</name>
<keyword evidence="4" id="KW-1185">Reference proteome</keyword>
<dbReference type="Gene3D" id="3.40.50.720">
    <property type="entry name" value="NAD(P)-binding Rossmann-like Domain"/>
    <property type="match status" value="2"/>
</dbReference>
<feature type="domain" description="Ketoreductase" evidence="2">
    <location>
        <begin position="206"/>
        <end position="382"/>
    </location>
</feature>
<dbReference type="eggNOG" id="COG1028">
    <property type="taxonomic scope" value="Bacteria"/>
</dbReference>